<sequence>MSSDRAGDGDDNDKDTAAVAKTAGLVVFSGIAMSILKALVNPLSKPNLHTNHNYNDNETKPFGESAQAVQQHHSVSPQEPIIKKPITSVEQTVPESSTTTIEIVRGDTLWGLSRKYGVSIEEIKEANGLTGDTIYAGKKLIIP</sequence>
<dbReference type="Gene3D" id="3.10.350.10">
    <property type="entry name" value="LysM domain"/>
    <property type="match status" value="1"/>
</dbReference>
<comment type="caution">
    <text evidence="3">The sequence shown here is derived from an EMBL/GenBank/DDBJ whole genome shotgun (WGS) entry which is preliminary data.</text>
</comment>
<evidence type="ECO:0000313" key="3">
    <source>
        <dbReference type="EMBL" id="THF95191.1"/>
    </source>
</evidence>
<evidence type="ECO:0000313" key="4">
    <source>
        <dbReference type="Proteomes" id="UP000306102"/>
    </source>
</evidence>
<gene>
    <name evidence="3" type="ORF">TEA_023640</name>
</gene>
<dbReference type="PROSITE" id="PS51782">
    <property type="entry name" value="LYSM"/>
    <property type="match status" value="1"/>
</dbReference>
<dbReference type="SMART" id="SM00257">
    <property type="entry name" value="LysM"/>
    <property type="match status" value="1"/>
</dbReference>
<dbReference type="InterPro" id="IPR036779">
    <property type="entry name" value="LysM_dom_sf"/>
</dbReference>
<accession>A0A4S4CZ78</accession>
<protein>
    <recommendedName>
        <fullName evidence="2">LysM domain-containing protein</fullName>
    </recommendedName>
</protein>
<organism evidence="3 4">
    <name type="scientific">Camellia sinensis var. sinensis</name>
    <name type="common">China tea</name>
    <dbReference type="NCBI Taxonomy" id="542762"/>
    <lineage>
        <taxon>Eukaryota</taxon>
        <taxon>Viridiplantae</taxon>
        <taxon>Streptophyta</taxon>
        <taxon>Embryophyta</taxon>
        <taxon>Tracheophyta</taxon>
        <taxon>Spermatophyta</taxon>
        <taxon>Magnoliopsida</taxon>
        <taxon>eudicotyledons</taxon>
        <taxon>Gunneridae</taxon>
        <taxon>Pentapetalae</taxon>
        <taxon>asterids</taxon>
        <taxon>Ericales</taxon>
        <taxon>Theaceae</taxon>
        <taxon>Camellia</taxon>
    </lineage>
</organism>
<proteinExistence type="predicted"/>
<dbReference type="CDD" id="cd00118">
    <property type="entry name" value="LysM"/>
    <property type="match status" value="1"/>
</dbReference>
<evidence type="ECO:0000256" key="1">
    <source>
        <dbReference type="SAM" id="MobiDB-lite"/>
    </source>
</evidence>
<dbReference type="PANTHER" id="PTHR33734">
    <property type="entry name" value="LYSM DOMAIN-CONTAINING GPI-ANCHORED PROTEIN 2"/>
    <property type="match status" value="1"/>
</dbReference>
<dbReference type="AlphaFoldDB" id="A0A4S4CZ78"/>
<reference evidence="3 4" key="1">
    <citation type="journal article" date="2018" name="Proc. Natl. Acad. Sci. U.S.A.">
        <title>Draft genome sequence of Camellia sinensis var. sinensis provides insights into the evolution of the tea genome and tea quality.</title>
        <authorList>
            <person name="Wei C."/>
            <person name="Yang H."/>
            <person name="Wang S."/>
            <person name="Zhao J."/>
            <person name="Liu C."/>
            <person name="Gao L."/>
            <person name="Xia E."/>
            <person name="Lu Y."/>
            <person name="Tai Y."/>
            <person name="She G."/>
            <person name="Sun J."/>
            <person name="Cao H."/>
            <person name="Tong W."/>
            <person name="Gao Q."/>
            <person name="Li Y."/>
            <person name="Deng W."/>
            <person name="Jiang X."/>
            <person name="Wang W."/>
            <person name="Chen Q."/>
            <person name="Zhang S."/>
            <person name="Li H."/>
            <person name="Wu J."/>
            <person name="Wang P."/>
            <person name="Li P."/>
            <person name="Shi C."/>
            <person name="Zheng F."/>
            <person name="Jian J."/>
            <person name="Huang B."/>
            <person name="Shan D."/>
            <person name="Shi M."/>
            <person name="Fang C."/>
            <person name="Yue Y."/>
            <person name="Li F."/>
            <person name="Li D."/>
            <person name="Wei S."/>
            <person name="Han B."/>
            <person name="Jiang C."/>
            <person name="Yin Y."/>
            <person name="Xia T."/>
            <person name="Zhang Z."/>
            <person name="Bennetzen J.L."/>
            <person name="Zhao S."/>
            <person name="Wan X."/>
        </authorList>
    </citation>
    <scope>NUCLEOTIDE SEQUENCE [LARGE SCALE GENOMIC DNA]</scope>
    <source>
        <strain evidence="4">cv. Shuchazao</strain>
        <tissue evidence="3">Leaf</tissue>
    </source>
</reference>
<dbReference type="SUPFAM" id="SSF54106">
    <property type="entry name" value="LysM domain"/>
    <property type="match status" value="1"/>
</dbReference>
<name>A0A4S4CZ78_CAMSN</name>
<dbReference type="PANTHER" id="PTHR33734:SF26">
    <property type="entry name" value="LYSM DOMAIN-CONTAINING PROTEIN"/>
    <property type="match status" value="1"/>
</dbReference>
<dbReference type="Pfam" id="PF01476">
    <property type="entry name" value="LysM"/>
    <property type="match status" value="1"/>
</dbReference>
<dbReference type="Proteomes" id="UP000306102">
    <property type="component" value="Unassembled WGS sequence"/>
</dbReference>
<keyword evidence="4" id="KW-1185">Reference proteome</keyword>
<feature type="domain" description="LysM" evidence="2">
    <location>
        <begin position="99"/>
        <end position="142"/>
    </location>
</feature>
<feature type="region of interest" description="Disordered" evidence="1">
    <location>
        <begin position="50"/>
        <end position="78"/>
    </location>
</feature>
<evidence type="ECO:0000259" key="2">
    <source>
        <dbReference type="PROSITE" id="PS51782"/>
    </source>
</evidence>
<dbReference type="EMBL" id="SDRB02013334">
    <property type="protein sequence ID" value="THF95191.1"/>
    <property type="molecule type" value="Genomic_DNA"/>
</dbReference>
<feature type="compositionally biased region" description="Polar residues" evidence="1">
    <location>
        <begin position="67"/>
        <end position="77"/>
    </location>
</feature>
<dbReference type="InterPro" id="IPR018392">
    <property type="entry name" value="LysM"/>
</dbReference>